<dbReference type="AlphaFoldDB" id="A0AAV6SD93"/>
<gene>
    <name evidence="2" type="ORF">JOB18_005558</name>
</gene>
<protein>
    <submittedName>
        <fullName evidence="2">Uncharacterized protein</fullName>
    </submittedName>
</protein>
<reference evidence="2 3" key="1">
    <citation type="journal article" date="2021" name="Sci. Rep.">
        <title>Chromosome anchoring in Senegalese sole (Solea senegalensis) reveals sex-associated markers and genome rearrangements in flatfish.</title>
        <authorList>
            <person name="Guerrero-Cozar I."/>
            <person name="Gomez-Garrido J."/>
            <person name="Berbel C."/>
            <person name="Martinez-Blanch J.F."/>
            <person name="Alioto T."/>
            <person name="Claros M.G."/>
            <person name="Gagnaire P.A."/>
            <person name="Manchado M."/>
        </authorList>
    </citation>
    <scope>NUCLEOTIDE SEQUENCE [LARGE SCALE GENOMIC DNA]</scope>
    <source>
        <strain evidence="2">Sse05_10M</strain>
    </source>
</reference>
<proteinExistence type="predicted"/>
<dbReference type="EMBL" id="JAGKHQ010000005">
    <property type="protein sequence ID" value="KAG7515331.1"/>
    <property type="molecule type" value="Genomic_DNA"/>
</dbReference>
<sequence>MSTGPDQTRKVTSLCFRSKKREPFKLSYTSSKSLSDTLSQKYPLLEHSALTSNPLTCREQALETPYMSKTLQEPEPTSASLKDSGKIADNPGPLQPDSP</sequence>
<dbReference type="Proteomes" id="UP000693946">
    <property type="component" value="Linkage Group LG13"/>
</dbReference>
<evidence type="ECO:0000313" key="3">
    <source>
        <dbReference type="Proteomes" id="UP000693946"/>
    </source>
</evidence>
<evidence type="ECO:0000256" key="1">
    <source>
        <dbReference type="SAM" id="MobiDB-lite"/>
    </source>
</evidence>
<name>A0AAV6SD93_SOLSE</name>
<comment type="caution">
    <text evidence="2">The sequence shown here is derived from an EMBL/GenBank/DDBJ whole genome shotgun (WGS) entry which is preliminary data.</text>
</comment>
<feature type="region of interest" description="Disordered" evidence="1">
    <location>
        <begin position="66"/>
        <end position="99"/>
    </location>
</feature>
<keyword evidence="3" id="KW-1185">Reference proteome</keyword>
<evidence type="ECO:0000313" key="2">
    <source>
        <dbReference type="EMBL" id="KAG7515331.1"/>
    </source>
</evidence>
<organism evidence="2 3">
    <name type="scientific">Solea senegalensis</name>
    <name type="common">Senegalese sole</name>
    <dbReference type="NCBI Taxonomy" id="28829"/>
    <lineage>
        <taxon>Eukaryota</taxon>
        <taxon>Metazoa</taxon>
        <taxon>Chordata</taxon>
        <taxon>Craniata</taxon>
        <taxon>Vertebrata</taxon>
        <taxon>Euteleostomi</taxon>
        <taxon>Actinopterygii</taxon>
        <taxon>Neopterygii</taxon>
        <taxon>Teleostei</taxon>
        <taxon>Neoteleostei</taxon>
        <taxon>Acanthomorphata</taxon>
        <taxon>Carangaria</taxon>
        <taxon>Pleuronectiformes</taxon>
        <taxon>Pleuronectoidei</taxon>
        <taxon>Soleidae</taxon>
        <taxon>Solea</taxon>
    </lineage>
</organism>
<feature type="compositionally biased region" description="Polar residues" evidence="1">
    <location>
        <begin position="67"/>
        <end position="81"/>
    </location>
</feature>
<accession>A0AAV6SD93</accession>